<dbReference type="Pfam" id="PF10783">
    <property type="entry name" value="DUF2599"/>
    <property type="match status" value="1"/>
</dbReference>
<evidence type="ECO:0000256" key="1">
    <source>
        <dbReference type="SAM" id="SignalP"/>
    </source>
</evidence>
<evidence type="ECO:0000313" key="2">
    <source>
        <dbReference type="EMBL" id="MBB6174849.1"/>
    </source>
</evidence>
<evidence type="ECO:0000313" key="3">
    <source>
        <dbReference type="Proteomes" id="UP000546642"/>
    </source>
</evidence>
<comment type="caution">
    <text evidence="2">The sequence shown here is derived from an EMBL/GenBank/DDBJ whole genome shotgun (WGS) entry which is preliminary data.</text>
</comment>
<gene>
    <name evidence="2" type="ORF">HNR23_004909</name>
</gene>
<evidence type="ECO:0008006" key="4">
    <source>
        <dbReference type="Google" id="ProtNLM"/>
    </source>
</evidence>
<dbReference type="RefSeq" id="WP_184079151.1">
    <property type="nucleotide sequence ID" value="NZ_JACHDS010000001.1"/>
</dbReference>
<dbReference type="Proteomes" id="UP000546642">
    <property type="component" value="Unassembled WGS sequence"/>
</dbReference>
<dbReference type="AlphaFoldDB" id="A0A7W9YMG2"/>
<dbReference type="EMBL" id="JACHDS010000001">
    <property type="protein sequence ID" value="MBB6174849.1"/>
    <property type="molecule type" value="Genomic_DNA"/>
</dbReference>
<keyword evidence="1" id="KW-0732">Signal</keyword>
<keyword evidence="3" id="KW-1185">Reference proteome</keyword>
<feature type="signal peptide" evidence="1">
    <location>
        <begin position="1"/>
        <end position="22"/>
    </location>
</feature>
<accession>A0A7W9YMG2</accession>
<protein>
    <recommendedName>
        <fullName evidence="4">DUF2599 domain-containing protein</fullName>
    </recommendedName>
</protein>
<organism evidence="2 3">
    <name type="scientific">Nocardiopsis mwathae</name>
    <dbReference type="NCBI Taxonomy" id="1472723"/>
    <lineage>
        <taxon>Bacteria</taxon>
        <taxon>Bacillati</taxon>
        <taxon>Actinomycetota</taxon>
        <taxon>Actinomycetes</taxon>
        <taxon>Streptosporangiales</taxon>
        <taxon>Nocardiopsidaceae</taxon>
        <taxon>Nocardiopsis</taxon>
    </lineage>
</organism>
<sequence length="318" mass="33924">MSTVATASLVALGLATGPAAVANATVDPRPNDLRTALTSAEPETVENLSDAPVTQTGEYAIAVLEDDVSATVPVKARDGITISREGGSAIRLSLPFSEEADDAVAVMDGVVSYDNKNGSTTVPAVKEDGSVAVNTVIDGAHAPLRYDYELDVPEGSSLELTSDGSVVVLDAQGEFVGGVAPPWAKDAQGTPVPTHYELDGTELVQVVEHRSEDVVYPVVADPYLGIKLISKVQTVNEKKGKRYKVTPTLYGRTMPVLAHRPAFQEVQDIAKIKFRQNLYDQFRCHPLSGIAIVKGTWNLESWRPNVGLAKTMAKKCNP</sequence>
<reference evidence="2 3" key="1">
    <citation type="submission" date="2020-08" db="EMBL/GenBank/DDBJ databases">
        <title>Sequencing the genomes of 1000 actinobacteria strains.</title>
        <authorList>
            <person name="Klenk H.-P."/>
        </authorList>
    </citation>
    <scope>NUCLEOTIDE SEQUENCE [LARGE SCALE GENOMIC DNA]</scope>
    <source>
        <strain evidence="2 3">DSM 46659</strain>
    </source>
</reference>
<proteinExistence type="predicted"/>
<name>A0A7W9YMG2_9ACTN</name>
<feature type="chain" id="PRO_5039477780" description="DUF2599 domain-containing protein" evidence="1">
    <location>
        <begin position="23"/>
        <end position="318"/>
    </location>
</feature>
<dbReference type="InterPro" id="IPR019719">
    <property type="entry name" value="DUF2599"/>
</dbReference>